<feature type="compositionally biased region" description="Polar residues" evidence="1">
    <location>
        <begin position="72"/>
        <end position="84"/>
    </location>
</feature>
<evidence type="ECO:0000313" key="2">
    <source>
        <dbReference type="EMBL" id="KQK84072.1"/>
    </source>
</evidence>
<sequence>MCPEGTLTGQPGCTLLTLVSFKHGSVKTTFSMSAITWMLETLSCAMFLNTVRTKLHRGKSCHPEGPGGRAELSSQGGSGLTQPGQRWLSAQDKRQQWGLLWGDCSRGSMCGRLNLKSDSTVRCLKYWCERLV</sequence>
<name>A0A0Q3MNE0_AMAAE</name>
<comment type="caution">
    <text evidence="2">The sequence shown here is derived from an EMBL/GenBank/DDBJ whole genome shotgun (WGS) entry which is preliminary data.</text>
</comment>
<proteinExistence type="predicted"/>
<keyword evidence="3" id="KW-1185">Reference proteome</keyword>
<accession>A0A0Q3MNE0</accession>
<dbReference type="EMBL" id="LMAW01001225">
    <property type="protein sequence ID" value="KQK84072.1"/>
    <property type="molecule type" value="Genomic_DNA"/>
</dbReference>
<reference evidence="2 3" key="1">
    <citation type="submission" date="2015-10" db="EMBL/GenBank/DDBJ databases">
        <authorList>
            <person name="Gilbert D.G."/>
        </authorList>
    </citation>
    <scope>NUCLEOTIDE SEQUENCE [LARGE SCALE GENOMIC DNA]</scope>
    <source>
        <strain evidence="2">FVVF132</strain>
    </source>
</reference>
<gene>
    <name evidence="2" type="ORF">AAES_56184</name>
</gene>
<dbReference type="Proteomes" id="UP000051836">
    <property type="component" value="Unassembled WGS sequence"/>
</dbReference>
<protein>
    <submittedName>
        <fullName evidence="2">Uncharacterized protein</fullName>
    </submittedName>
</protein>
<organism evidence="2 3">
    <name type="scientific">Amazona aestiva</name>
    <name type="common">Blue-fronted Amazon parrot</name>
    <dbReference type="NCBI Taxonomy" id="12930"/>
    <lineage>
        <taxon>Eukaryota</taxon>
        <taxon>Metazoa</taxon>
        <taxon>Chordata</taxon>
        <taxon>Craniata</taxon>
        <taxon>Vertebrata</taxon>
        <taxon>Euteleostomi</taxon>
        <taxon>Archelosauria</taxon>
        <taxon>Archosauria</taxon>
        <taxon>Dinosauria</taxon>
        <taxon>Saurischia</taxon>
        <taxon>Theropoda</taxon>
        <taxon>Coelurosauria</taxon>
        <taxon>Aves</taxon>
        <taxon>Neognathae</taxon>
        <taxon>Neoaves</taxon>
        <taxon>Telluraves</taxon>
        <taxon>Australaves</taxon>
        <taxon>Psittaciformes</taxon>
        <taxon>Psittacidae</taxon>
        <taxon>Amazona</taxon>
    </lineage>
</organism>
<dbReference type="AlphaFoldDB" id="A0A0Q3MNE0"/>
<evidence type="ECO:0000256" key="1">
    <source>
        <dbReference type="SAM" id="MobiDB-lite"/>
    </source>
</evidence>
<evidence type="ECO:0000313" key="3">
    <source>
        <dbReference type="Proteomes" id="UP000051836"/>
    </source>
</evidence>
<feature type="region of interest" description="Disordered" evidence="1">
    <location>
        <begin position="58"/>
        <end position="85"/>
    </location>
</feature>